<comment type="caution">
    <text evidence="4">The sequence shown here is derived from an EMBL/GenBank/DDBJ whole genome shotgun (WGS) entry which is preliminary data.</text>
</comment>
<dbReference type="Gene3D" id="3.40.50.150">
    <property type="entry name" value="Vaccinia Virus protein VP39"/>
    <property type="match status" value="1"/>
</dbReference>
<accession>A0A8J4BQ04</accession>
<evidence type="ECO:0008006" key="6">
    <source>
        <dbReference type="Google" id="ProtNLM"/>
    </source>
</evidence>
<dbReference type="Proteomes" id="UP000747399">
    <property type="component" value="Unassembled WGS sequence"/>
</dbReference>
<dbReference type="PANTHER" id="PTHR12176">
    <property type="entry name" value="SAM-DEPENDENT METHYLTRANSFERASE SUPERFAMILY PROTEIN"/>
    <property type="match status" value="1"/>
</dbReference>
<evidence type="ECO:0000256" key="3">
    <source>
        <dbReference type="ARBA" id="ARBA00022679"/>
    </source>
</evidence>
<keyword evidence="5" id="KW-1185">Reference proteome</keyword>
<dbReference type="GO" id="GO:0032259">
    <property type="term" value="P:methylation"/>
    <property type="evidence" value="ECO:0007669"/>
    <property type="project" value="UniProtKB-KW"/>
</dbReference>
<organism evidence="4 5">
    <name type="scientific">Volvox africanus</name>
    <dbReference type="NCBI Taxonomy" id="51714"/>
    <lineage>
        <taxon>Eukaryota</taxon>
        <taxon>Viridiplantae</taxon>
        <taxon>Chlorophyta</taxon>
        <taxon>core chlorophytes</taxon>
        <taxon>Chlorophyceae</taxon>
        <taxon>CS clade</taxon>
        <taxon>Chlamydomonadales</taxon>
        <taxon>Volvocaceae</taxon>
        <taxon>Volvox</taxon>
    </lineage>
</organism>
<evidence type="ECO:0000256" key="1">
    <source>
        <dbReference type="ARBA" id="ARBA00008361"/>
    </source>
</evidence>
<keyword evidence="3" id="KW-0808">Transferase</keyword>
<evidence type="ECO:0000313" key="5">
    <source>
        <dbReference type="Proteomes" id="UP000747399"/>
    </source>
</evidence>
<name>A0A8J4BQ04_9CHLO</name>
<dbReference type="AlphaFoldDB" id="A0A8J4BQ04"/>
<dbReference type="InterPro" id="IPR029063">
    <property type="entry name" value="SAM-dependent_MTases_sf"/>
</dbReference>
<comment type="similarity">
    <text evidence="1">Belongs to the methyltransferase superfamily.</text>
</comment>
<dbReference type="GO" id="GO:0008168">
    <property type="term" value="F:methyltransferase activity"/>
    <property type="evidence" value="ECO:0007669"/>
    <property type="project" value="UniProtKB-KW"/>
</dbReference>
<reference evidence="4" key="1">
    <citation type="journal article" date="2021" name="Proc. Natl. Acad. Sci. U.S.A.">
        <title>Three genomes in the algal genus Volvox reveal the fate of a haploid sex-determining region after a transition to homothallism.</title>
        <authorList>
            <person name="Yamamoto K."/>
            <person name="Hamaji T."/>
            <person name="Kawai-Toyooka H."/>
            <person name="Matsuzaki R."/>
            <person name="Takahashi F."/>
            <person name="Nishimura Y."/>
            <person name="Kawachi M."/>
            <person name="Noguchi H."/>
            <person name="Minakuchi Y."/>
            <person name="Umen J.G."/>
            <person name="Toyoda A."/>
            <person name="Nozaki H."/>
        </authorList>
    </citation>
    <scope>NUCLEOTIDE SEQUENCE</scope>
    <source>
        <strain evidence="4">NIES-3780</strain>
    </source>
</reference>
<keyword evidence="2" id="KW-0489">Methyltransferase</keyword>
<dbReference type="SUPFAM" id="SSF53335">
    <property type="entry name" value="S-adenosyl-L-methionine-dependent methyltransferases"/>
    <property type="match status" value="1"/>
</dbReference>
<gene>
    <name evidence="4" type="ORF">Vafri_19302</name>
</gene>
<dbReference type="InterPro" id="IPR051419">
    <property type="entry name" value="Lys/N-term_MeTrsfase_sf"/>
</dbReference>
<dbReference type="EMBL" id="BNCO01000076">
    <property type="protein sequence ID" value="GIL65551.1"/>
    <property type="molecule type" value="Genomic_DNA"/>
</dbReference>
<dbReference type="PANTHER" id="PTHR12176:SF79">
    <property type="entry name" value="METHYLTRANSFERASE TYPE 11 DOMAIN-CONTAINING PROTEIN"/>
    <property type="match status" value="1"/>
</dbReference>
<evidence type="ECO:0000313" key="4">
    <source>
        <dbReference type="EMBL" id="GIL65551.1"/>
    </source>
</evidence>
<sequence length="148" mass="16660">MMTTLSDAAPPSIQARLANLRYAEKEYWNSRYTSQPCEFDWFYGYNALRKIVRTFVKRNKPVLQVGCGNSNFQEGMARDGYQVVNVSCPEESRSGNTDTNPKPPGAFRCENCFLRPKTPRSLSHCNLTLPLTLAYPSSGPSSLSRLKP</sequence>
<proteinExistence type="inferred from homology"/>
<protein>
    <recommendedName>
        <fullName evidence="6">Methyltransferase type 11 domain-containing protein</fullName>
    </recommendedName>
</protein>
<evidence type="ECO:0000256" key="2">
    <source>
        <dbReference type="ARBA" id="ARBA00022603"/>
    </source>
</evidence>